<evidence type="ECO:0000313" key="2">
    <source>
        <dbReference type="EMBL" id="SHN19589.1"/>
    </source>
</evidence>
<dbReference type="SUPFAM" id="SSF53850">
    <property type="entry name" value="Periplasmic binding protein-like II"/>
    <property type="match status" value="1"/>
</dbReference>
<dbReference type="Proteomes" id="UP000184339">
    <property type="component" value="Unassembled WGS sequence"/>
</dbReference>
<dbReference type="OrthoDB" id="547680at2"/>
<evidence type="ECO:0000256" key="1">
    <source>
        <dbReference type="SAM" id="SignalP"/>
    </source>
</evidence>
<dbReference type="RefSeq" id="WP_072785146.1">
    <property type="nucleotide sequence ID" value="NZ_FRCX01000005.1"/>
</dbReference>
<dbReference type="AlphaFoldDB" id="A0A1M7PQU2"/>
<keyword evidence="3" id="KW-1185">Reference proteome</keyword>
<keyword evidence="1" id="KW-0732">Signal</keyword>
<feature type="signal peptide" evidence="1">
    <location>
        <begin position="1"/>
        <end position="27"/>
    </location>
</feature>
<reference evidence="3" key="1">
    <citation type="submission" date="2016-11" db="EMBL/GenBank/DDBJ databases">
        <authorList>
            <person name="Varghese N."/>
            <person name="Submissions S."/>
        </authorList>
    </citation>
    <scope>NUCLEOTIDE SEQUENCE [LARGE SCALE GENOMIC DNA]</scope>
    <source>
        <strain evidence="3">Sac-22</strain>
    </source>
</reference>
<dbReference type="STRING" id="551987.SAMN05192549_105304"/>
<dbReference type="EMBL" id="FRCX01000005">
    <property type="protein sequence ID" value="SHN19589.1"/>
    <property type="molecule type" value="Genomic_DNA"/>
</dbReference>
<evidence type="ECO:0008006" key="4">
    <source>
        <dbReference type="Google" id="ProtNLM"/>
    </source>
</evidence>
<name>A0A1M7PQU2_9BURK</name>
<proteinExistence type="predicted"/>
<gene>
    <name evidence="2" type="ORF">SAMN05192549_105304</name>
</gene>
<feature type="chain" id="PRO_5013201177" description="ABC-type amino acid transport substrate-binding protein" evidence="1">
    <location>
        <begin position="28"/>
        <end position="302"/>
    </location>
</feature>
<evidence type="ECO:0000313" key="3">
    <source>
        <dbReference type="Proteomes" id="UP000184339"/>
    </source>
</evidence>
<sequence length="302" mass="34219">MNLSGYRKSAVRHLLLAALCLSSAAPAATMRVVYPLTSADDADSRYEYDWAVLRVALQKTETRYGPFELHQSTHPMSSQRVALELLMPGGRINVFARATSPELEQRYLPVRLPIDKGLLGYRMFLVRDSDLPRFAAVRTLDDLRKLSVGQGKDWIDVPILRHGGFSVVEGSTYSGLFGMLSAGRFDFFSRGIDEAQREYRERRSTQPHMVIEPTLLLQYPLPVYFFLRRDAEGRLLAQRIAAGMEIMIRDGSLQALFQQYKGASIKAGQLQKRRVLQLRNPHLPPATPLSRSELWFDPHTGN</sequence>
<accession>A0A1M7PQU2</accession>
<protein>
    <recommendedName>
        <fullName evidence="4">ABC-type amino acid transport substrate-binding protein</fullName>
    </recommendedName>
</protein>
<organism evidence="2 3">
    <name type="scientific">Duganella sacchari</name>
    <dbReference type="NCBI Taxonomy" id="551987"/>
    <lineage>
        <taxon>Bacteria</taxon>
        <taxon>Pseudomonadati</taxon>
        <taxon>Pseudomonadota</taxon>
        <taxon>Betaproteobacteria</taxon>
        <taxon>Burkholderiales</taxon>
        <taxon>Oxalobacteraceae</taxon>
        <taxon>Telluria group</taxon>
        <taxon>Duganella</taxon>
    </lineage>
</organism>